<dbReference type="InterPro" id="IPR052706">
    <property type="entry name" value="Membrane-Transporter-like"/>
</dbReference>
<dbReference type="Proteomes" id="UP000584706">
    <property type="component" value="Unassembled WGS sequence"/>
</dbReference>
<dbReference type="PROSITE" id="PS50801">
    <property type="entry name" value="STAS"/>
    <property type="match status" value="1"/>
</dbReference>
<dbReference type="PANTHER" id="PTHR43310:SF1">
    <property type="entry name" value="SULFATE TRANSPORTER YBAR-RELATED"/>
    <property type="match status" value="1"/>
</dbReference>
<dbReference type="Pfam" id="PF01740">
    <property type="entry name" value="STAS"/>
    <property type="match status" value="1"/>
</dbReference>
<feature type="transmembrane region" description="Helical" evidence="5">
    <location>
        <begin position="262"/>
        <end position="284"/>
    </location>
</feature>
<feature type="transmembrane region" description="Helical" evidence="5">
    <location>
        <begin position="83"/>
        <end position="102"/>
    </location>
</feature>
<protein>
    <submittedName>
        <fullName evidence="7">SulP family sulfate permease</fullName>
    </submittedName>
</protein>
<comment type="caution">
    <text evidence="7">The sequence shown here is derived from an EMBL/GenBank/DDBJ whole genome shotgun (WGS) entry which is preliminary data.</text>
</comment>
<gene>
    <name evidence="7" type="ORF">HNP97_001272</name>
</gene>
<keyword evidence="3 5" id="KW-1133">Transmembrane helix</keyword>
<dbReference type="GO" id="GO:0016020">
    <property type="term" value="C:membrane"/>
    <property type="evidence" value="ECO:0007669"/>
    <property type="project" value="UniProtKB-SubCell"/>
</dbReference>
<evidence type="ECO:0000256" key="4">
    <source>
        <dbReference type="ARBA" id="ARBA00023136"/>
    </source>
</evidence>
<sequence length="539" mass="58307">MNEKINTNQTKDLKNKIVELVIPKNGSVKNDVLSGLTVALALVPEAIAFSFILGIDPTIGLYAAFIMGIVTALLGGRPGMISGATGSVAVIFAPLVISKVQTSGMESALGYLFIAVLLMGILQVFFGISKVGKFVRLIPHPVMLGFVNGLAIIIFLSQIGQFYGADGNLLPWPILSIMLVLIAITMIIAIYLPKITRAVPATLVAIITVTIISYFLNNAGYTVLTVLDFIKSIEPLKTTLAVSMPSFALPNVPLNWDTIKTVLPYSFLAACVGLIESLMTLRLIDELTETRGRSNKECIGQGIANILNGFFGGMGGCAMIGQSMINIRGGGRGRLSGASAAVLLLVFIVWGAPIIEMIPLAALVGVMFIVVIGTFEWSSFRILKKIPISDAVIIAVVSIMTVVLDLATAVFLGIILAALVFAWDRGKDVWASTKSMKNKKVYMLHGPLFFASTSKFKDLFDYENDPIDVVIDFNKSRVYDHSAIEAINTVAEKYTQHGKQLHLLNLSKDCDKLIKKADNIVEVSILDNLIWHVADDKLE</sequence>
<dbReference type="Gene3D" id="3.30.750.24">
    <property type="entry name" value="STAS domain"/>
    <property type="match status" value="1"/>
</dbReference>
<feature type="transmembrane region" description="Helical" evidence="5">
    <location>
        <begin position="358"/>
        <end position="380"/>
    </location>
</feature>
<evidence type="ECO:0000256" key="1">
    <source>
        <dbReference type="ARBA" id="ARBA00004141"/>
    </source>
</evidence>
<dbReference type="Pfam" id="PF00916">
    <property type="entry name" value="Sulfate_transp"/>
    <property type="match status" value="1"/>
</dbReference>
<dbReference type="EMBL" id="JACHIQ010000002">
    <property type="protein sequence ID" value="MBB6067762.1"/>
    <property type="molecule type" value="Genomic_DNA"/>
</dbReference>
<feature type="transmembrane region" description="Helical" evidence="5">
    <location>
        <begin position="169"/>
        <end position="191"/>
    </location>
</feature>
<keyword evidence="2 5" id="KW-0812">Transmembrane</keyword>
<feature type="transmembrane region" description="Helical" evidence="5">
    <location>
        <begin position="141"/>
        <end position="163"/>
    </location>
</feature>
<evidence type="ECO:0000256" key="5">
    <source>
        <dbReference type="SAM" id="Phobius"/>
    </source>
</evidence>
<evidence type="ECO:0000256" key="2">
    <source>
        <dbReference type="ARBA" id="ARBA00022692"/>
    </source>
</evidence>
<keyword evidence="4 5" id="KW-0472">Membrane</keyword>
<organism evidence="7 8">
    <name type="scientific">Methanococcus maripaludis</name>
    <name type="common">Methanococcus deltae</name>
    <dbReference type="NCBI Taxonomy" id="39152"/>
    <lineage>
        <taxon>Archaea</taxon>
        <taxon>Methanobacteriati</taxon>
        <taxon>Methanobacteriota</taxon>
        <taxon>Methanomada group</taxon>
        <taxon>Methanococci</taxon>
        <taxon>Methanococcales</taxon>
        <taxon>Methanococcaceae</taxon>
        <taxon>Methanococcus</taxon>
    </lineage>
</organism>
<evidence type="ECO:0000313" key="7">
    <source>
        <dbReference type="EMBL" id="MBB6067762.1"/>
    </source>
</evidence>
<dbReference type="InterPro" id="IPR011547">
    <property type="entry name" value="SLC26A/SulP_dom"/>
</dbReference>
<feature type="transmembrane region" description="Helical" evidence="5">
    <location>
        <begin position="392"/>
        <end position="423"/>
    </location>
</feature>
<feature type="transmembrane region" description="Helical" evidence="5">
    <location>
        <begin position="59"/>
        <end position="76"/>
    </location>
</feature>
<name>A0A7J9S514_METMI</name>
<feature type="transmembrane region" description="Helical" evidence="5">
    <location>
        <begin position="333"/>
        <end position="352"/>
    </location>
</feature>
<feature type="domain" description="STAS" evidence="6">
    <location>
        <begin position="429"/>
        <end position="517"/>
    </location>
</feature>
<dbReference type="InterPro" id="IPR002645">
    <property type="entry name" value="STAS_dom"/>
</dbReference>
<accession>A0A7J9S514</accession>
<dbReference type="CDD" id="cd07042">
    <property type="entry name" value="STAS_SulP_like_sulfate_transporter"/>
    <property type="match status" value="1"/>
</dbReference>
<evidence type="ECO:0000256" key="3">
    <source>
        <dbReference type="ARBA" id="ARBA00022989"/>
    </source>
</evidence>
<reference evidence="7 8" key="1">
    <citation type="submission" date="2020-08" db="EMBL/GenBank/DDBJ databases">
        <title>Genomic Encyclopedia of Type Strains, Phase IV (KMG-V): Genome sequencing to study the core and pangenomes of soil and plant-associated prokaryotes.</title>
        <authorList>
            <person name="Whitman W."/>
        </authorList>
    </citation>
    <scope>NUCLEOTIDE SEQUENCE [LARGE SCALE GENOMIC DNA]</scope>
    <source>
        <strain evidence="7 8">DSM 7078</strain>
    </source>
</reference>
<dbReference type="PANTHER" id="PTHR43310">
    <property type="entry name" value="SULFATE TRANSPORTER YBAR-RELATED"/>
    <property type="match status" value="1"/>
</dbReference>
<dbReference type="InterPro" id="IPR036513">
    <property type="entry name" value="STAS_dom_sf"/>
</dbReference>
<dbReference type="RefSeq" id="WP_183546797.1">
    <property type="nucleotide sequence ID" value="NZ_JACHIQ010000002.1"/>
</dbReference>
<evidence type="ECO:0000259" key="6">
    <source>
        <dbReference type="PROSITE" id="PS50801"/>
    </source>
</evidence>
<dbReference type="SUPFAM" id="SSF52091">
    <property type="entry name" value="SpoIIaa-like"/>
    <property type="match status" value="1"/>
</dbReference>
<dbReference type="AlphaFoldDB" id="A0A7J9S514"/>
<feature type="transmembrane region" description="Helical" evidence="5">
    <location>
        <begin position="198"/>
        <end position="216"/>
    </location>
</feature>
<evidence type="ECO:0000313" key="8">
    <source>
        <dbReference type="Proteomes" id="UP000584706"/>
    </source>
</evidence>
<comment type="subcellular location">
    <subcellularLocation>
        <location evidence="1">Membrane</location>
        <topology evidence="1">Multi-pass membrane protein</topology>
    </subcellularLocation>
</comment>
<feature type="transmembrane region" description="Helical" evidence="5">
    <location>
        <begin position="32"/>
        <end position="53"/>
    </location>
</feature>
<feature type="transmembrane region" description="Helical" evidence="5">
    <location>
        <begin position="108"/>
        <end position="129"/>
    </location>
</feature>
<proteinExistence type="predicted"/>